<dbReference type="Proteomes" id="UP001357452">
    <property type="component" value="Unassembled WGS sequence"/>
</dbReference>
<evidence type="ECO:0000259" key="1">
    <source>
        <dbReference type="Pfam" id="PF03781"/>
    </source>
</evidence>
<dbReference type="RefSeq" id="WP_330973620.1">
    <property type="nucleotide sequence ID" value="NZ_JAZGLY010000002.1"/>
</dbReference>
<dbReference type="InterPro" id="IPR016187">
    <property type="entry name" value="CTDL_fold"/>
</dbReference>
<dbReference type="InterPro" id="IPR005532">
    <property type="entry name" value="SUMF_dom"/>
</dbReference>
<dbReference type="PANTHER" id="PTHR23150:SF19">
    <property type="entry name" value="FORMYLGLYCINE-GENERATING ENZYME"/>
    <property type="match status" value="1"/>
</dbReference>
<dbReference type="Pfam" id="PF03781">
    <property type="entry name" value="FGE-sulfatase"/>
    <property type="match status" value="1"/>
</dbReference>
<feature type="domain" description="Sulfatase-modifying factor enzyme-like" evidence="1">
    <location>
        <begin position="676"/>
        <end position="925"/>
    </location>
</feature>
<name>A0ABU7RDY9_9BACT</name>
<evidence type="ECO:0000313" key="2">
    <source>
        <dbReference type="EMBL" id="MEE6186210.1"/>
    </source>
</evidence>
<comment type="caution">
    <text evidence="2">The sequence shown here is derived from an EMBL/GenBank/DDBJ whole genome shotgun (WGS) entry which is preliminary data.</text>
</comment>
<dbReference type="InterPro" id="IPR042095">
    <property type="entry name" value="SUMF_sf"/>
</dbReference>
<accession>A0ABU7RDY9</accession>
<evidence type="ECO:0000313" key="3">
    <source>
        <dbReference type="Proteomes" id="UP001357452"/>
    </source>
</evidence>
<dbReference type="Gene3D" id="3.90.1580.10">
    <property type="entry name" value="paralog of FGE (formylglycine-generating enzyme)"/>
    <property type="match status" value="1"/>
</dbReference>
<proteinExistence type="predicted"/>
<gene>
    <name evidence="2" type="ORF">V2H41_02905</name>
</gene>
<keyword evidence="3" id="KW-1185">Reference proteome</keyword>
<dbReference type="SUPFAM" id="SSF56436">
    <property type="entry name" value="C-type lectin-like"/>
    <property type="match status" value="1"/>
</dbReference>
<dbReference type="PANTHER" id="PTHR23150">
    <property type="entry name" value="SULFATASE MODIFYING FACTOR 1, 2"/>
    <property type="match status" value="1"/>
</dbReference>
<dbReference type="InterPro" id="IPR051043">
    <property type="entry name" value="Sulfatase_Mod_Factor_Kinase"/>
</dbReference>
<sequence>MRITYRHTWFATLCIFIVSVVGAQSPKVIKISDEATVTAIDDILLPTPLPIVSFELDKKPVLPSEVKALIKVTVRPENDFSPGYKAVVTFQNVSDKKINLRNVVPFGTQAKNAYITGYGEHGLSRSHIFLSGRTPVNCILPDNAWELGFSAWDATTSKSICALMRRDRKSAVKTAISRFENVLEPGGSLSYHLYVDYYKGSWQEGLRLMFQERYLYDVDSFDSSLFEREDLKWIRHAYVMHLMMAWDKDYYNAADGKFHLGDFLRKGRKLYGGDDVIGIWPTWPTLGLDQRNQFDMFRDLPGGMEQIRRLVDTCHMMNTKMFVAYNPWDESTRAEDHVLGLADIIRNTNSDGAILDTKGESSKELQEAADGVKKGVIMYSEGMAVPKDMQGIVSGRVHNALYYPPLLSLTKFIKPDFAIFRVAELFKEPIQREYATAFFNGYGTELNIFRPGKPEWADEQYRYLGHTSRILRENTYNFTAKNYTPLIPTLRDSIYVNKWPGEEKTIYTIYSIIPEGFMDYLFEVDTAADKHFVDIWHHKEIKPKVINGKVYIPVETDAFSKKYLGTNNEGAVDCIAQFPLLLSTQLFGDTLYIDADRGDSICIWAGNPSYEKTPYTVKAGKHAIKLLEHFGLFEGKFVVQLFSNGILLDENIHEILPGTPRLNSKVSRTPKANGKEKDMVRIPAGTFTFKATNGDEFIPYPSYNQGQVYHMPSFMMDRYPVTNAQYYEFLKSSGYQPKDTVNFLKHWKDGKPVSGEEHYPVVHVSYEDAVAYANWAGKRLPTEVEWQYAAQTTDYRDWPWTKDAKGIVREEEPVTGTLTVFKIKGVDSTQANTGDGKLYPVGKYKNGVNPNGLYDLSGCVWQLTNDIYQVGNYTYIIMKGGSYYNPTSSWWYVQGGPREVHFRQFLLRVSPGFERNATVGFRCVKDF</sequence>
<dbReference type="EMBL" id="JAZGLY010000002">
    <property type="protein sequence ID" value="MEE6186210.1"/>
    <property type="molecule type" value="Genomic_DNA"/>
</dbReference>
<protein>
    <submittedName>
        <fullName evidence="2">Formylglycine-generating enzyme family protein</fullName>
    </submittedName>
</protein>
<organism evidence="2 3">
    <name type="scientific">Niabella digestorum</name>
    <dbReference type="NCBI Taxonomy" id="3117701"/>
    <lineage>
        <taxon>Bacteria</taxon>
        <taxon>Pseudomonadati</taxon>
        <taxon>Bacteroidota</taxon>
        <taxon>Chitinophagia</taxon>
        <taxon>Chitinophagales</taxon>
        <taxon>Chitinophagaceae</taxon>
        <taxon>Niabella</taxon>
    </lineage>
</organism>
<reference evidence="2 3" key="1">
    <citation type="submission" date="2024-01" db="EMBL/GenBank/DDBJ databases">
        <title>Niabella digestum sp. nov., isolated from waste digestion system.</title>
        <authorList>
            <person name="Zhang L."/>
        </authorList>
    </citation>
    <scope>NUCLEOTIDE SEQUENCE [LARGE SCALE GENOMIC DNA]</scope>
    <source>
        <strain evidence="2 3">A18</strain>
    </source>
</reference>